<protein>
    <submittedName>
        <fullName evidence="9">Arylsulfatase</fullName>
        <ecNumber evidence="9">3.1.6.1</ecNumber>
    </submittedName>
</protein>
<dbReference type="Gene3D" id="3.40.720.10">
    <property type="entry name" value="Alkaline Phosphatase, subunit A"/>
    <property type="match status" value="1"/>
</dbReference>
<evidence type="ECO:0000256" key="7">
    <source>
        <dbReference type="SAM" id="SignalP"/>
    </source>
</evidence>
<evidence type="ECO:0000256" key="3">
    <source>
        <dbReference type="ARBA" id="ARBA00022723"/>
    </source>
</evidence>
<keyword evidence="6" id="KW-0106">Calcium</keyword>
<feature type="domain" description="Sulfatase N-terminal" evidence="8">
    <location>
        <begin position="27"/>
        <end position="349"/>
    </location>
</feature>
<reference evidence="9 10" key="1">
    <citation type="submission" date="2019-02" db="EMBL/GenBank/DDBJ databases">
        <title>Deep-cultivation of Planctomycetes and their phenomic and genomic characterization uncovers novel biology.</title>
        <authorList>
            <person name="Wiegand S."/>
            <person name="Jogler M."/>
            <person name="Boedeker C."/>
            <person name="Pinto D."/>
            <person name="Vollmers J."/>
            <person name="Rivas-Marin E."/>
            <person name="Kohn T."/>
            <person name="Peeters S.H."/>
            <person name="Heuer A."/>
            <person name="Rast P."/>
            <person name="Oberbeckmann S."/>
            <person name="Bunk B."/>
            <person name="Jeske O."/>
            <person name="Meyerdierks A."/>
            <person name="Storesund J.E."/>
            <person name="Kallscheuer N."/>
            <person name="Luecker S."/>
            <person name="Lage O.M."/>
            <person name="Pohl T."/>
            <person name="Merkel B.J."/>
            <person name="Hornburger P."/>
            <person name="Mueller R.-W."/>
            <person name="Bruemmer F."/>
            <person name="Labrenz M."/>
            <person name="Spormann A.M."/>
            <person name="Op Den Camp H."/>
            <person name="Overmann J."/>
            <person name="Amann R."/>
            <person name="Jetten M.S.M."/>
            <person name="Mascher T."/>
            <person name="Medema M.H."/>
            <person name="Devos D.P."/>
            <person name="Kaster A.-K."/>
            <person name="Ovreas L."/>
            <person name="Rohde M."/>
            <person name="Galperin M.Y."/>
            <person name="Jogler C."/>
        </authorList>
    </citation>
    <scope>NUCLEOTIDE SEQUENCE [LARGE SCALE GENOMIC DNA]</scope>
    <source>
        <strain evidence="9 10">Poly59</strain>
    </source>
</reference>
<evidence type="ECO:0000259" key="8">
    <source>
        <dbReference type="Pfam" id="PF00884"/>
    </source>
</evidence>
<gene>
    <name evidence="9" type="ORF">Poly59_42010</name>
</gene>
<dbReference type="PANTHER" id="PTHR42693:SF42">
    <property type="entry name" value="ARYLSULFATASE G"/>
    <property type="match status" value="1"/>
</dbReference>
<dbReference type="Pfam" id="PF00884">
    <property type="entry name" value="Sulfatase"/>
    <property type="match status" value="1"/>
</dbReference>
<dbReference type="CDD" id="cd16144">
    <property type="entry name" value="ARS_like"/>
    <property type="match status" value="1"/>
</dbReference>
<proteinExistence type="inferred from homology"/>
<comment type="caution">
    <text evidence="9">The sequence shown here is derived from an EMBL/GenBank/DDBJ whole genome shotgun (WGS) entry which is preliminary data.</text>
</comment>
<dbReference type="Proteomes" id="UP000317977">
    <property type="component" value="Unassembled WGS sequence"/>
</dbReference>
<dbReference type="PANTHER" id="PTHR42693">
    <property type="entry name" value="ARYLSULFATASE FAMILY MEMBER"/>
    <property type="match status" value="1"/>
</dbReference>
<evidence type="ECO:0000256" key="2">
    <source>
        <dbReference type="ARBA" id="ARBA00008779"/>
    </source>
</evidence>
<dbReference type="OrthoDB" id="9783154at2"/>
<dbReference type="InterPro" id="IPR017850">
    <property type="entry name" value="Alkaline_phosphatase_core_sf"/>
</dbReference>
<dbReference type="EMBL" id="SJPX01000004">
    <property type="protein sequence ID" value="TWU49584.1"/>
    <property type="molecule type" value="Genomic_DNA"/>
</dbReference>
<dbReference type="InterPro" id="IPR000917">
    <property type="entry name" value="Sulfatase_N"/>
</dbReference>
<keyword evidence="10" id="KW-1185">Reference proteome</keyword>
<feature type="chain" id="PRO_5022817215" evidence="7">
    <location>
        <begin position="21"/>
        <end position="479"/>
    </location>
</feature>
<evidence type="ECO:0000256" key="4">
    <source>
        <dbReference type="ARBA" id="ARBA00022729"/>
    </source>
</evidence>
<dbReference type="Gene3D" id="3.30.1120.10">
    <property type="match status" value="1"/>
</dbReference>
<evidence type="ECO:0000256" key="6">
    <source>
        <dbReference type="ARBA" id="ARBA00022837"/>
    </source>
</evidence>
<sequence length="479" mass="53960" precursor="true">MKSILVLVAMVLACDTVIVAGDDPKRPNMVFILADDLAWSDLGCYGHPWHNTPHLNRLAEQGTKFNNAYAAAPICSASRASLLTGKTTARLGFEFVTKNEPGHQMLDAETPLRAPPLTLNLPLEETTIPETLQQAGYETAFFGKWHLNAHHQHYLGWSPTHGPRQQGFEFAVEDFGGHPYSWGKQQPESITKHGQFPADSMIDRTTEYLRRQHDRPFFAMVSQFYVHTPVKTRCRWLVEKYERLIPDDSPQRQSRLQYAAFVETLDHYVGQLLSAIDESGMTDDTLIVFTSDNGGHPEFTANGPLRGSKWNLYEGGIRVPMLVRWPGRIAADGDCDEPVVGYDLHATFASAGGASPPTMTDGLNLMPLWTEQETLPERPLIWHFPYYHPERGFAKASDAIGVNDFVTSRTRPHSAMRMGPYKLVKFYENKTAEFYNLDDDPAEQRNLIDEQTDIASLLSRQLDQQLSSMKARMPALRAP</sequence>
<evidence type="ECO:0000313" key="9">
    <source>
        <dbReference type="EMBL" id="TWU49584.1"/>
    </source>
</evidence>
<keyword evidence="4 7" id="KW-0732">Signal</keyword>
<evidence type="ECO:0000256" key="1">
    <source>
        <dbReference type="ARBA" id="ARBA00001913"/>
    </source>
</evidence>
<dbReference type="GO" id="GO:0004065">
    <property type="term" value="F:arylsulfatase activity"/>
    <property type="evidence" value="ECO:0007669"/>
    <property type="project" value="UniProtKB-EC"/>
</dbReference>
<comment type="similarity">
    <text evidence="2">Belongs to the sulfatase family.</text>
</comment>
<keyword evidence="3" id="KW-0479">Metal-binding</keyword>
<keyword evidence="5 9" id="KW-0378">Hydrolase</keyword>
<comment type="cofactor">
    <cofactor evidence="1">
        <name>Ca(2+)</name>
        <dbReference type="ChEBI" id="CHEBI:29108"/>
    </cofactor>
</comment>
<dbReference type="SUPFAM" id="SSF53649">
    <property type="entry name" value="Alkaline phosphatase-like"/>
    <property type="match status" value="1"/>
</dbReference>
<dbReference type="InterPro" id="IPR050738">
    <property type="entry name" value="Sulfatase"/>
</dbReference>
<name>A0A5C6EMK6_9BACT</name>
<dbReference type="EC" id="3.1.6.1" evidence="9"/>
<organism evidence="9 10">
    <name type="scientific">Rubripirellula reticaptiva</name>
    <dbReference type="NCBI Taxonomy" id="2528013"/>
    <lineage>
        <taxon>Bacteria</taxon>
        <taxon>Pseudomonadati</taxon>
        <taxon>Planctomycetota</taxon>
        <taxon>Planctomycetia</taxon>
        <taxon>Pirellulales</taxon>
        <taxon>Pirellulaceae</taxon>
        <taxon>Rubripirellula</taxon>
    </lineage>
</organism>
<dbReference type="GO" id="GO:0046872">
    <property type="term" value="F:metal ion binding"/>
    <property type="evidence" value="ECO:0007669"/>
    <property type="project" value="UniProtKB-KW"/>
</dbReference>
<evidence type="ECO:0000313" key="10">
    <source>
        <dbReference type="Proteomes" id="UP000317977"/>
    </source>
</evidence>
<dbReference type="AlphaFoldDB" id="A0A5C6EMK6"/>
<evidence type="ECO:0000256" key="5">
    <source>
        <dbReference type="ARBA" id="ARBA00022801"/>
    </source>
</evidence>
<dbReference type="RefSeq" id="WP_146535817.1">
    <property type="nucleotide sequence ID" value="NZ_SJPX01000004.1"/>
</dbReference>
<accession>A0A5C6EMK6</accession>
<feature type="signal peptide" evidence="7">
    <location>
        <begin position="1"/>
        <end position="20"/>
    </location>
</feature>